<dbReference type="SUPFAM" id="SSF48056">
    <property type="entry name" value="Di-copper centre-containing domain"/>
    <property type="match status" value="1"/>
</dbReference>
<dbReference type="PROSITE" id="PS00497">
    <property type="entry name" value="TYROSINASE_1"/>
    <property type="match status" value="1"/>
</dbReference>
<sequence>MSSSLLPLTSSFTTTHRPLKARTNQTQGFRVSCNAAQDGHNDNKLILPESQKLILPPNVDRRNLLVGLGGLYTVANLSSLPAATAAPITTPDITSICKDASAGIKNLDTAVRSRKCCPPALGKKVKPFVFPKEKTVRMRWPAHNGTKEQVDKYRAAIKAMRALPDDHPHSFVSQAKIHCAYCNGGYTQVDSGTGFPNVDIQIHNSWLFFPFHRWYLYFYERILGKLINDPTFALPFWKWDEPAGMPIPEIFVSETYAGQPNPLYDVYRKANHINERIVDLDYDGKDKDIPDKTQVLCNLSTVYRDLVRNGADTTSFFGGDYVAGDAPVGNSDPSVGSVESGSHTAVHRWVGDTTQPNGEDMGNFYSAGYDPVFYIHHANVDRMWKLWKELGIPGHVEPTDPDWLNASYIFYDENEDLVQVFNKDSVNLDKLKFNYIENSKEVFPWRKSRPARRNKSSQGVQDVKVEKVDQIKFPVRLNKIRKFRVKRPAVNRTEAEKAKKNEVLLIKKIKYDSGNYVKFDVFVNDILKPNEPPTSPCDPEYAGGFAQVPHGNMKSMFMLSSARFGLTELLEDTNTDGDEYATVTLVPRTGCDDLTVGDIKIQLVPILKT</sequence>
<feature type="domain" description="Tyrosinase copper-binding" evidence="11">
    <location>
        <begin position="370"/>
        <end position="381"/>
    </location>
</feature>
<evidence type="ECO:0000256" key="5">
    <source>
        <dbReference type="ARBA" id="ARBA00023008"/>
    </source>
</evidence>
<comment type="caution">
    <text evidence="12">The sequence shown here is derived from an EMBL/GenBank/DDBJ whole genome shotgun (WGS) entry which is preliminary data.</text>
</comment>
<evidence type="ECO:0000259" key="11">
    <source>
        <dbReference type="PROSITE" id="PS00498"/>
    </source>
</evidence>
<feature type="binding site" evidence="7">
    <location>
        <position position="347"/>
    </location>
    <ligand>
        <name>Cu cation</name>
        <dbReference type="ChEBI" id="CHEBI:23378"/>
        <label>B</label>
    </ligand>
</feature>
<evidence type="ECO:0000256" key="6">
    <source>
        <dbReference type="ARBA" id="ARBA00023157"/>
    </source>
</evidence>
<evidence type="ECO:0000256" key="1">
    <source>
        <dbReference type="ARBA" id="ARBA00009928"/>
    </source>
</evidence>
<dbReference type="InterPro" id="IPR008922">
    <property type="entry name" value="Di-copper_centre_dom_sf"/>
</dbReference>
<evidence type="ECO:0000313" key="13">
    <source>
        <dbReference type="Proteomes" id="UP001408789"/>
    </source>
</evidence>
<evidence type="ECO:0000256" key="4">
    <source>
        <dbReference type="ARBA" id="ARBA00023002"/>
    </source>
</evidence>
<feature type="binding site" evidence="7">
    <location>
        <position position="178"/>
    </location>
    <ligand>
        <name>Cu cation</name>
        <dbReference type="ChEBI" id="CHEBI:23378"/>
        <label>A</label>
    </ligand>
</feature>
<dbReference type="Pfam" id="PF12143">
    <property type="entry name" value="PPO1_KFDV"/>
    <property type="match status" value="1"/>
</dbReference>
<dbReference type="PRINTS" id="PR00092">
    <property type="entry name" value="TYROSINASE"/>
</dbReference>
<feature type="binding site" evidence="7">
    <location>
        <position position="377"/>
    </location>
    <ligand>
        <name>Cu cation</name>
        <dbReference type="ChEBI" id="CHEBI:23378"/>
        <label>B</label>
    </ligand>
</feature>
<reference evidence="12 13" key="1">
    <citation type="submission" date="2024-04" db="EMBL/GenBank/DDBJ databases">
        <title>The reference genome of an endangered Asteraceae, Deinandra increscens subsp. villosa, native to the Central Coast of California.</title>
        <authorList>
            <person name="Guilliams M."/>
            <person name="Hasenstab-Lehman K."/>
            <person name="Meyer R."/>
            <person name="Mcevoy S."/>
        </authorList>
    </citation>
    <scope>NUCLEOTIDE SEQUENCE [LARGE SCALE GENOMIC DNA]</scope>
    <source>
        <tissue evidence="12">Leaf</tissue>
    </source>
</reference>
<dbReference type="Proteomes" id="UP001408789">
    <property type="component" value="Unassembled WGS sequence"/>
</dbReference>
<keyword evidence="3" id="KW-0883">Thioether bond</keyword>
<dbReference type="InterPro" id="IPR022739">
    <property type="entry name" value="Polyphenol_oxidase_cen"/>
</dbReference>
<evidence type="ECO:0000256" key="9">
    <source>
        <dbReference type="PIRSR" id="PIRSR000290-3"/>
    </source>
</evidence>
<dbReference type="InterPro" id="IPR002227">
    <property type="entry name" value="Tyrosinase_Cu-bd"/>
</dbReference>
<feature type="binding site" evidence="7">
    <location>
        <position position="203"/>
    </location>
    <ligand>
        <name>Cu cation</name>
        <dbReference type="ChEBI" id="CHEBI:23378"/>
        <label>A</label>
    </ligand>
</feature>
<evidence type="ECO:0000256" key="2">
    <source>
        <dbReference type="ARBA" id="ARBA00022723"/>
    </source>
</evidence>
<protein>
    <recommendedName>
        <fullName evidence="10 11">Tyrosinase copper-binding domain-containing protein</fullName>
    </recommendedName>
</protein>
<dbReference type="PANTHER" id="PTHR11474">
    <property type="entry name" value="TYROSINASE FAMILY MEMBER"/>
    <property type="match status" value="1"/>
</dbReference>
<dbReference type="InterPro" id="IPR050316">
    <property type="entry name" value="Tyrosinase/Hemocyanin"/>
</dbReference>
<dbReference type="GO" id="GO:0004097">
    <property type="term" value="F:catechol oxidase activity"/>
    <property type="evidence" value="ECO:0007669"/>
    <property type="project" value="InterPro"/>
</dbReference>
<dbReference type="InterPro" id="IPR022740">
    <property type="entry name" value="Polyphenol_oxidase_C"/>
</dbReference>
<keyword evidence="6 8" id="KW-1015">Disulfide bond</keyword>
<comment type="similarity">
    <text evidence="1">Belongs to the tyrosinase family.</text>
</comment>
<feature type="domain" description="Tyrosinase copper-binding" evidence="10">
    <location>
        <begin position="203"/>
        <end position="220"/>
    </location>
</feature>
<dbReference type="AlphaFoldDB" id="A0AAP0CMG0"/>
<dbReference type="GO" id="GO:0046872">
    <property type="term" value="F:metal ion binding"/>
    <property type="evidence" value="ECO:0007669"/>
    <property type="project" value="UniProtKB-KW"/>
</dbReference>
<dbReference type="EMBL" id="JBCNJP010000024">
    <property type="protein sequence ID" value="KAK9056867.1"/>
    <property type="molecule type" value="Genomic_DNA"/>
</dbReference>
<dbReference type="PROSITE" id="PS00498">
    <property type="entry name" value="TYROSINASE_2"/>
    <property type="match status" value="1"/>
</dbReference>
<keyword evidence="13" id="KW-1185">Reference proteome</keyword>
<feature type="binding site" evidence="7">
    <location>
        <position position="212"/>
    </location>
    <ligand>
        <name>Cu cation</name>
        <dbReference type="ChEBI" id="CHEBI:23378"/>
        <label>A</label>
    </ligand>
</feature>
<keyword evidence="5 7" id="KW-0186">Copper</keyword>
<accession>A0AAP0CMG0</accession>
<evidence type="ECO:0000259" key="10">
    <source>
        <dbReference type="PROSITE" id="PS00497"/>
    </source>
</evidence>
<dbReference type="Pfam" id="PF12142">
    <property type="entry name" value="PPO1_DWL"/>
    <property type="match status" value="1"/>
</dbReference>
<keyword evidence="2 7" id="KW-0479">Metal-binding</keyword>
<name>A0AAP0CMG0_9ASTR</name>
<evidence type="ECO:0000256" key="8">
    <source>
        <dbReference type="PIRSR" id="PIRSR000290-2"/>
    </source>
</evidence>
<organism evidence="12 13">
    <name type="scientific">Deinandra increscens subsp. villosa</name>
    <dbReference type="NCBI Taxonomy" id="3103831"/>
    <lineage>
        <taxon>Eukaryota</taxon>
        <taxon>Viridiplantae</taxon>
        <taxon>Streptophyta</taxon>
        <taxon>Embryophyta</taxon>
        <taxon>Tracheophyta</taxon>
        <taxon>Spermatophyta</taxon>
        <taxon>Magnoliopsida</taxon>
        <taxon>eudicotyledons</taxon>
        <taxon>Gunneridae</taxon>
        <taxon>Pentapetalae</taxon>
        <taxon>asterids</taxon>
        <taxon>campanulids</taxon>
        <taxon>Asterales</taxon>
        <taxon>Asteraceae</taxon>
        <taxon>Asteroideae</taxon>
        <taxon>Heliantheae alliance</taxon>
        <taxon>Madieae</taxon>
        <taxon>Madiinae</taxon>
        <taxon>Deinandra</taxon>
    </lineage>
</organism>
<dbReference type="Pfam" id="PF00264">
    <property type="entry name" value="Tyrosinase"/>
    <property type="match status" value="1"/>
</dbReference>
<dbReference type="GO" id="GO:0046148">
    <property type="term" value="P:pigment biosynthetic process"/>
    <property type="evidence" value="ECO:0007669"/>
    <property type="project" value="InterPro"/>
</dbReference>
<feature type="binding site" evidence="7">
    <location>
        <position position="343"/>
    </location>
    <ligand>
        <name>Cu cation</name>
        <dbReference type="ChEBI" id="CHEBI:23378"/>
        <label>B</label>
    </ligand>
</feature>
<evidence type="ECO:0000256" key="7">
    <source>
        <dbReference type="PIRSR" id="PIRSR000290-1"/>
    </source>
</evidence>
<dbReference type="Gene3D" id="1.10.1280.10">
    <property type="entry name" value="Di-copper center containing domain from catechol oxidase"/>
    <property type="match status" value="1"/>
</dbReference>
<gene>
    <name evidence="12" type="ORF">SSX86_024231</name>
</gene>
<dbReference type="PIRSF" id="PIRSF000290">
    <property type="entry name" value="PPO_plant"/>
    <property type="match status" value="1"/>
</dbReference>
<feature type="disulfide bond" evidence="8">
    <location>
        <begin position="97"/>
        <end position="117"/>
    </location>
</feature>
<evidence type="ECO:0000256" key="3">
    <source>
        <dbReference type="ARBA" id="ARBA00022784"/>
    </source>
</evidence>
<dbReference type="InterPro" id="IPR016213">
    <property type="entry name" value="Polyphenol_oxidase"/>
</dbReference>
<feature type="disulfide bond" evidence="8">
    <location>
        <begin position="116"/>
        <end position="179"/>
    </location>
</feature>
<evidence type="ECO:0000313" key="12">
    <source>
        <dbReference type="EMBL" id="KAK9056867.1"/>
    </source>
</evidence>
<dbReference type="PANTHER" id="PTHR11474:SF97">
    <property type="entry name" value="CATECHOL OXIDASE"/>
    <property type="match status" value="1"/>
</dbReference>
<keyword evidence="4" id="KW-0560">Oxidoreductase</keyword>
<proteinExistence type="inferred from homology"/>
<feature type="cross-link" description="2'-(S-cysteinyl)-histidine (Cys-His)" evidence="9">
    <location>
        <begin position="182"/>
        <end position="203"/>
    </location>
</feature>
<comment type="cofactor">
    <cofactor evidence="7">
        <name>Cu(2+)</name>
        <dbReference type="ChEBI" id="CHEBI:29036"/>
    </cofactor>
    <text evidence="7">Binds 2 copper ions per subunit.</text>
</comment>